<keyword evidence="3 7" id="KW-0863">Zinc-finger</keyword>
<keyword evidence="4" id="KW-0862">Zinc</keyword>
<name>A0ABD1JJT8_9TELE</name>
<dbReference type="InterPro" id="IPR052717">
    <property type="entry name" value="Vacuolar_transposase_reg"/>
</dbReference>
<dbReference type="GO" id="GO:0008270">
    <property type="term" value="F:zinc ion binding"/>
    <property type="evidence" value="ECO:0007669"/>
    <property type="project" value="UniProtKB-KW"/>
</dbReference>
<dbReference type="PANTHER" id="PTHR46169">
    <property type="entry name" value="DNA REPLICATION-RELATED ELEMENT FACTOR, ISOFORM A"/>
    <property type="match status" value="1"/>
</dbReference>
<dbReference type="SUPFAM" id="SSF53098">
    <property type="entry name" value="Ribonuclease H-like"/>
    <property type="match status" value="1"/>
</dbReference>
<dbReference type="Pfam" id="PF00106">
    <property type="entry name" value="adh_short"/>
    <property type="match status" value="1"/>
</dbReference>
<dbReference type="InterPro" id="IPR008906">
    <property type="entry name" value="HATC_C_dom"/>
</dbReference>
<dbReference type="PRINTS" id="PR00081">
    <property type="entry name" value="GDHRDH"/>
</dbReference>
<proteinExistence type="predicted"/>
<gene>
    <name evidence="10" type="ORF">ACEWY4_016223</name>
</gene>
<evidence type="ECO:0000256" key="1">
    <source>
        <dbReference type="ARBA" id="ARBA00004123"/>
    </source>
</evidence>
<feature type="region of interest" description="Disordered" evidence="8">
    <location>
        <begin position="511"/>
        <end position="536"/>
    </location>
</feature>
<comment type="subcellular location">
    <subcellularLocation>
        <location evidence="1">Nucleus</location>
    </subcellularLocation>
</comment>
<dbReference type="Gene3D" id="3.40.50.720">
    <property type="entry name" value="NAD(P)-binding Rossmann-like Domain"/>
    <property type="match status" value="1"/>
</dbReference>
<evidence type="ECO:0000256" key="7">
    <source>
        <dbReference type="PROSITE-ProRule" id="PRU00027"/>
    </source>
</evidence>
<dbReference type="CDD" id="cd05327">
    <property type="entry name" value="retinol-DH_like_SDR_c_like"/>
    <property type="match status" value="1"/>
</dbReference>
<dbReference type="SMART" id="SM00614">
    <property type="entry name" value="ZnF_BED"/>
    <property type="match status" value="1"/>
</dbReference>
<evidence type="ECO:0000259" key="9">
    <source>
        <dbReference type="PROSITE" id="PS50808"/>
    </source>
</evidence>
<dbReference type="Proteomes" id="UP001591681">
    <property type="component" value="Unassembled WGS sequence"/>
</dbReference>
<protein>
    <recommendedName>
        <fullName evidence="9">BED-type domain-containing protein</fullName>
    </recommendedName>
</protein>
<dbReference type="GO" id="GO:0003677">
    <property type="term" value="F:DNA binding"/>
    <property type="evidence" value="ECO:0007669"/>
    <property type="project" value="UniProtKB-KW"/>
</dbReference>
<dbReference type="InterPro" id="IPR003656">
    <property type="entry name" value="Znf_BED"/>
</dbReference>
<dbReference type="InterPro" id="IPR036236">
    <property type="entry name" value="Znf_C2H2_sf"/>
</dbReference>
<dbReference type="EMBL" id="JBHFQA010000014">
    <property type="protein sequence ID" value="KAL2087395.1"/>
    <property type="molecule type" value="Genomic_DNA"/>
</dbReference>
<comment type="caution">
    <text evidence="10">The sequence shown here is derived from an EMBL/GenBank/DDBJ whole genome shotgun (WGS) entry which is preliminary data.</text>
</comment>
<dbReference type="PROSITE" id="PS50808">
    <property type="entry name" value="ZF_BED"/>
    <property type="match status" value="1"/>
</dbReference>
<evidence type="ECO:0000256" key="8">
    <source>
        <dbReference type="SAM" id="MobiDB-lite"/>
    </source>
</evidence>
<dbReference type="InterPro" id="IPR012337">
    <property type="entry name" value="RNaseH-like_sf"/>
</dbReference>
<keyword evidence="5" id="KW-0238">DNA-binding</keyword>
<sequence>MELKSEEVEASEPQLVSHPRAKSKVWKYFGFDMEEDEVGKRAHCRLCLAQIGYSGNTTNLYAHLQRHHPDAFVEFEKSGGGTEPTQQQHHQQHQQLHQHQLQQQQQQAPPLTCTRQNSHEAKRQAEVASAVLGFLCEGLHPVSTADEPFFQALLRTLDPRCAPPTSSELLLQALPPRHQQVRAAVSAELSGPGCCAVSTDLWCSETHGRSYVTVYAHQLSQTPAAAGFRLVSRCLKTFEVPADSPAEGMTRALYEVFMEWGVAQRLRGATTCGSPDVLRACAQLDLPVLVPCFAGRLNRGVHAAFRVPGVQALLSRCRRLVDYFQQSVVAAYMLQERLKQQGRTPMPPLVGGRPGCWTSTLTMLRRLRENQPAVTAVLLEDANNQALLLGAAEWALLDGLLGLLRALRSAADMFCGSAGGPSISMLKPVLHMLLSTALRPLDGDPAELRDARRAVASALEEAYQTPAHLDMFLKVASFLDPRYKRLPFLSTSERAQVEARVQEEAAALYQRHTPSAPSPDEPPNKKQAHACMPEPASAADAANPLAVIFCQSGSAETQEEFQAQAEEELSNFKAQKVLGLNEDPLRWWSDRTLLFPMLPRVLQKYWCVQATSVPAHRLFGPAGSVLWGKRNRLDPEHVDQQVFLYENTRTYYEPESCIDKDTMALPKQHGRVAIVTGGARGMGYEVARRLTGLGMHVIIAGNIEEEGLEAVTKIRKETKEGKVEFLFLDLSSLHSVRQFAQRFKATGLPLHVLVNNAGVMLVPERRTEDGFELQFGLNFLGHFLLTHLLLGTLKRSGCHGNHSRIVTMSSATHYGARLNLKDLQSRSCYSSHGAYSQSKLALVMFTYYLHEQLTAGGFPVSTSTVDPGMVDTKLYQNLCSPAQTLKRPVAKLLFRTPAEGASTAIYAAVAAELEGVSGCYLYNGQQVASSELSYDEELQAQLWKQSCSLVGV</sequence>
<keyword evidence="11" id="KW-1185">Reference proteome</keyword>
<dbReference type="AlphaFoldDB" id="A0ABD1JJT8"/>
<evidence type="ECO:0000256" key="2">
    <source>
        <dbReference type="ARBA" id="ARBA00022723"/>
    </source>
</evidence>
<evidence type="ECO:0000313" key="11">
    <source>
        <dbReference type="Proteomes" id="UP001591681"/>
    </source>
</evidence>
<dbReference type="SUPFAM" id="SSF57667">
    <property type="entry name" value="beta-beta-alpha zinc fingers"/>
    <property type="match status" value="1"/>
</dbReference>
<keyword evidence="6" id="KW-0539">Nucleus</keyword>
<dbReference type="Pfam" id="PF05699">
    <property type="entry name" value="Dimer_Tnp_hAT"/>
    <property type="match status" value="1"/>
</dbReference>
<accession>A0ABD1JJT8</accession>
<keyword evidence="2" id="KW-0479">Metal-binding</keyword>
<dbReference type="Pfam" id="PF02892">
    <property type="entry name" value="zf-BED"/>
    <property type="match status" value="1"/>
</dbReference>
<dbReference type="SUPFAM" id="SSF51735">
    <property type="entry name" value="NAD(P)-binding Rossmann-fold domains"/>
    <property type="match status" value="1"/>
</dbReference>
<dbReference type="InterPro" id="IPR036291">
    <property type="entry name" value="NAD(P)-bd_dom_sf"/>
</dbReference>
<evidence type="ECO:0000256" key="6">
    <source>
        <dbReference type="ARBA" id="ARBA00023242"/>
    </source>
</evidence>
<evidence type="ECO:0000313" key="10">
    <source>
        <dbReference type="EMBL" id="KAL2087395.1"/>
    </source>
</evidence>
<reference evidence="10 11" key="1">
    <citation type="submission" date="2024-09" db="EMBL/GenBank/DDBJ databases">
        <title>A chromosome-level genome assembly of Gray's grenadier anchovy, Coilia grayii.</title>
        <authorList>
            <person name="Fu Z."/>
        </authorList>
    </citation>
    <scope>NUCLEOTIDE SEQUENCE [LARGE SCALE GENOMIC DNA]</scope>
    <source>
        <strain evidence="10">G4</strain>
        <tissue evidence="10">Muscle</tissue>
    </source>
</reference>
<dbReference type="GO" id="GO:0005634">
    <property type="term" value="C:nucleus"/>
    <property type="evidence" value="ECO:0007669"/>
    <property type="project" value="UniProtKB-SubCell"/>
</dbReference>
<dbReference type="PANTHER" id="PTHR46169:SF2">
    <property type="entry name" value="E3 SUMO-PROTEIN LIGASE ZBED1"/>
    <property type="match status" value="1"/>
</dbReference>
<feature type="region of interest" description="Disordered" evidence="8">
    <location>
        <begin position="74"/>
        <end position="119"/>
    </location>
</feature>
<evidence type="ECO:0000256" key="4">
    <source>
        <dbReference type="ARBA" id="ARBA00022833"/>
    </source>
</evidence>
<feature type="domain" description="BED-type" evidence="9">
    <location>
        <begin position="20"/>
        <end position="75"/>
    </location>
</feature>
<organism evidence="10 11">
    <name type="scientific">Coilia grayii</name>
    <name type="common">Gray's grenadier anchovy</name>
    <dbReference type="NCBI Taxonomy" id="363190"/>
    <lineage>
        <taxon>Eukaryota</taxon>
        <taxon>Metazoa</taxon>
        <taxon>Chordata</taxon>
        <taxon>Craniata</taxon>
        <taxon>Vertebrata</taxon>
        <taxon>Euteleostomi</taxon>
        <taxon>Actinopterygii</taxon>
        <taxon>Neopterygii</taxon>
        <taxon>Teleostei</taxon>
        <taxon>Clupei</taxon>
        <taxon>Clupeiformes</taxon>
        <taxon>Clupeoidei</taxon>
        <taxon>Engraulidae</taxon>
        <taxon>Coilinae</taxon>
        <taxon>Coilia</taxon>
    </lineage>
</organism>
<evidence type="ECO:0000256" key="3">
    <source>
        <dbReference type="ARBA" id="ARBA00022771"/>
    </source>
</evidence>
<evidence type="ECO:0000256" key="5">
    <source>
        <dbReference type="ARBA" id="ARBA00023125"/>
    </source>
</evidence>
<feature type="compositionally biased region" description="Low complexity" evidence="8">
    <location>
        <begin position="86"/>
        <end position="107"/>
    </location>
</feature>
<dbReference type="InterPro" id="IPR002347">
    <property type="entry name" value="SDR_fam"/>
</dbReference>